<comment type="caution">
    <text evidence="4">The sequence shown here is derived from an EMBL/GenBank/DDBJ whole genome shotgun (WGS) entry which is preliminary data.</text>
</comment>
<feature type="domain" description="Integrase lambda-type N-terminal DNA-binding" evidence="3">
    <location>
        <begin position="1"/>
        <end position="64"/>
    </location>
</feature>
<gene>
    <name evidence="4" type="ORF">JCM19232_2613</name>
</gene>
<evidence type="ECO:0000313" key="4">
    <source>
        <dbReference type="EMBL" id="GAM63633.1"/>
    </source>
</evidence>
<dbReference type="EMBL" id="BBSA01000009">
    <property type="protein sequence ID" value="GAM63633.1"/>
    <property type="molecule type" value="Genomic_DNA"/>
</dbReference>
<protein>
    <submittedName>
        <fullName evidence="4">Integrase</fullName>
    </submittedName>
</protein>
<reference evidence="4 5" key="1">
    <citation type="submission" date="2015-01" db="EMBL/GenBank/DDBJ databases">
        <title>Vibrio sp. C5 JCM 19232 whole genome shotgun sequence.</title>
        <authorList>
            <person name="Sawabe T."/>
            <person name="Meirelles P."/>
            <person name="Feng G."/>
            <person name="Sayaka M."/>
            <person name="Hattori M."/>
            <person name="Ohkuma M."/>
        </authorList>
    </citation>
    <scope>NUCLEOTIDE SEQUENCE [LARGE SCALE GENOMIC DNA]</scope>
    <source>
        <strain evidence="4 5">JCM19232</strain>
    </source>
</reference>
<dbReference type="Pfam" id="PF09003">
    <property type="entry name" value="Arm-DNA-bind_1"/>
    <property type="match status" value="1"/>
</dbReference>
<dbReference type="GO" id="GO:0008907">
    <property type="term" value="F:integrase activity"/>
    <property type="evidence" value="ECO:0007669"/>
    <property type="project" value="InterPro"/>
</dbReference>
<reference evidence="4 5" key="2">
    <citation type="submission" date="2015-01" db="EMBL/GenBank/DDBJ databases">
        <authorList>
            <consortium name="NBRP consortium"/>
            <person name="Sawabe T."/>
            <person name="Meirelles P."/>
            <person name="Feng G."/>
            <person name="Sayaka M."/>
            <person name="Hattori M."/>
            <person name="Ohkuma M."/>
        </authorList>
    </citation>
    <scope>NUCLEOTIDE SEQUENCE [LARGE SCALE GENOMIC DNA]</scope>
    <source>
        <strain evidence="4 5">JCM19232</strain>
    </source>
</reference>
<dbReference type="GO" id="GO:0003677">
    <property type="term" value="F:DNA binding"/>
    <property type="evidence" value="ECO:0007669"/>
    <property type="project" value="InterPro"/>
</dbReference>
<dbReference type="InterPro" id="IPR015094">
    <property type="entry name" value="Integrase_lambda-typ_DNA-bd_N"/>
</dbReference>
<dbReference type="Gene3D" id="3.30.160.60">
    <property type="entry name" value="Classic Zinc Finger"/>
    <property type="match status" value="1"/>
</dbReference>
<evidence type="ECO:0000313" key="5">
    <source>
        <dbReference type="Proteomes" id="UP000031670"/>
    </source>
</evidence>
<proteinExistence type="inferred from homology"/>
<name>A0A0B8PKJ5_9VIBR</name>
<comment type="similarity">
    <text evidence="1">Belongs to the 'phage' integrase family.</text>
</comment>
<keyword evidence="2" id="KW-0229">DNA integration</keyword>
<sequence>MAARPRTHRIDIPNLYAKLDKRNGKVYYQYKHPLTGTFIGLGTDKQKASSAAIIANQALAKEEVNHINRILDSKSNIIKEKGVLVSDFCAKYEKMLDDRLASNDLAPNTHRVKRGS</sequence>
<evidence type="ECO:0000256" key="2">
    <source>
        <dbReference type="ARBA" id="ARBA00022908"/>
    </source>
</evidence>
<dbReference type="SUPFAM" id="SSF54171">
    <property type="entry name" value="DNA-binding domain"/>
    <property type="match status" value="1"/>
</dbReference>
<evidence type="ECO:0000259" key="3">
    <source>
        <dbReference type="Pfam" id="PF09003"/>
    </source>
</evidence>
<evidence type="ECO:0000256" key="1">
    <source>
        <dbReference type="ARBA" id="ARBA00008857"/>
    </source>
</evidence>
<dbReference type="InterPro" id="IPR016177">
    <property type="entry name" value="DNA-bd_dom_sf"/>
</dbReference>
<accession>A0A0B8PKJ5</accession>
<dbReference type="Proteomes" id="UP000031670">
    <property type="component" value="Unassembled WGS sequence"/>
</dbReference>
<dbReference type="AlphaFoldDB" id="A0A0B8PKJ5"/>
<organism evidence="4 5">
    <name type="scientific">Vibrio ishigakensis</name>
    <dbReference type="NCBI Taxonomy" id="1481914"/>
    <lineage>
        <taxon>Bacteria</taxon>
        <taxon>Pseudomonadati</taxon>
        <taxon>Pseudomonadota</taxon>
        <taxon>Gammaproteobacteria</taxon>
        <taxon>Vibrionales</taxon>
        <taxon>Vibrionaceae</taxon>
        <taxon>Vibrio</taxon>
    </lineage>
</organism>